<name>A0A9P0ZL83_CUSEU</name>
<accession>A0A9P0ZL83</accession>
<sequence length="106" mass="11608">MPQVLLSSSSVVFKDVSSAGLVLASSAFAFQSVQASLVAAERLVLLEKAVDELKRKEKSFHARADVDARTIQSLRSDSSILTTQISTLKIRIKSLEAYGRKKKQEV</sequence>
<comment type="caution">
    <text evidence="1">The sequence shown here is derived from an EMBL/GenBank/DDBJ whole genome shotgun (WGS) entry which is preliminary data.</text>
</comment>
<gene>
    <name evidence="1" type="ORF">CEURO_LOCUS17480</name>
</gene>
<proteinExistence type="predicted"/>
<protein>
    <submittedName>
        <fullName evidence="1">Uncharacterized protein</fullName>
    </submittedName>
</protein>
<reference evidence="1" key="1">
    <citation type="submission" date="2022-07" db="EMBL/GenBank/DDBJ databases">
        <authorList>
            <person name="Macas J."/>
            <person name="Novak P."/>
            <person name="Neumann P."/>
        </authorList>
    </citation>
    <scope>NUCLEOTIDE SEQUENCE</scope>
</reference>
<organism evidence="1 2">
    <name type="scientific">Cuscuta europaea</name>
    <name type="common">European dodder</name>
    <dbReference type="NCBI Taxonomy" id="41803"/>
    <lineage>
        <taxon>Eukaryota</taxon>
        <taxon>Viridiplantae</taxon>
        <taxon>Streptophyta</taxon>
        <taxon>Embryophyta</taxon>
        <taxon>Tracheophyta</taxon>
        <taxon>Spermatophyta</taxon>
        <taxon>Magnoliopsida</taxon>
        <taxon>eudicotyledons</taxon>
        <taxon>Gunneridae</taxon>
        <taxon>Pentapetalae</taxon>
        <taxon>asterids</taxon>
        <taxon>lamiids</taxon>
        <taxon>Solanales</taxon>
        <taxon>Convolvulaceae</taxon>
        <taxon>Cuscuteae</taxon>
        <taxon>Cuscuta</taxon>
        <taxon>Cuscuta subgen. Cuscuta</taxon>
    </lineage>
</organism>
<dbReference type="Proteomes" id="UP001152484">
    <property type="component" value="Unassembled WGS sequence"/>
</dbReference>
<keyword evidence="2" id="KW-1185">Reference proteome</keyword>
<feature type="non-terminal residue" evidence="1">
    <location>
        <position position="106"/>
    </location>
</feature>
<dbReference type="EMBL" id="CAMAPE010000050">
    <property type="protein sequence ID" value="CAH9106812.1"/>
    <property type="molecule type" value="Genomic_DNA"/>
</dbReference>
<evidence type="ECO:0000313" key="2">
    <source>
        <dbReference type="Proteomes" id="UP001152484"/>
    </source>
</evidence>
<dbReference type="AlphaFoldDB" id="A0A9P0ZL83"/>
<evidence type="ECO:0000313" key="1">
    <source>
        <dbReference type="EMBL" id="CAH9106812.1"/>
    </source>
</evidence>